<organism evidence="1 2">
    <name type="scientific">Candidatus Thiodiazotropha endoloripes</name>
    <dbReference type="NCBI Taxonomy" id="1818881"/>
    <lineage>
        <taxon>Bacteria</taxon>
        <taxon>Pseudomonadati</taxon>
        <taxon>Pseudomonadota</taxon>
        <taxon>Gammaproteobacteria</taxon>
        <taxon>Chromatiales</taxon>
        <taxon>Sedimenticolaceae</taxon>
        <taxon>Candidatus Thiodiazotropha</taxon>
    </lineage>
</organism>
<keyword evidence="2" id="KW-1185">Reference proteome</keyword>
<evidence type="ECO:0000313" key="1">
    <source>
        <dbReference type="EMBL" id="ODB96988.1"/>
    </source>
</evidence>
<reference evidence="1 2" key="1">
    <citation type="submission" date="2016-03" db="EMBL/GenBank/DDBJ databases">
        <title>Chemosynthetic sulphur-oxidizing symbionts of marine invertebrate animals are capable of nitrogen fixation.</title>
        <authorList>
            <person name="Petersen J.M."/>
            <person name="Kemper A."/>
            <person name="Gruber-Vodicka H."/>
            <person name="Cardini U."/>
            <person name="Geest Mvander."/>
            <person name="Kleiner M."/>
            <person name="Bulgheresi S."/>
            <person name="Fussmann M."/>
            <person name="Herbold C."/>
            <person name="Seah B.K.B."/>
            <person name="Antony C.Paul."/>
            <person name="Liu D."/>
            <person name="Belitz A."/>
            <person name="Weber M."/>
        </authorList>
    </citation>
    <scope>NUCLEOTIDE SEQUENCE [LARGE SCALE GENOMIC DNA]</scope>
    <source>
        <strain evidence="1">G_D</strain>
    </source>
</reference>
<gene>
    <name evidence="1" type="ORF">A3196_09570</name>
</gene>
<sequence>MEKKIIFWVISLSVVAVALAVLLPGGRKVDSDPKLPWEIQVTANNEIQVFDLTLNKSLLPEAREIFKNQGKVNLFVGADGQPALEAYFERVFLSGLRADFILALKADESLLNELVDRGSRISRTSDTTHKIVLGSDDLEIAEQLPIELINYIPAANLDEELINSRFGEPTDKIVETETGVTHWIYPDRGMTIGLNPEGKELIQYMPLERIQGLVEQIKNSNAQYEEKMKNS</sequence>
<protein>
    <submittedName>
        <fullName evidence="1">Uncharacterized protein</fullName>
    </submittedName>
</protein>
<proteinExistence type="predicted"/>
<comment type="caution">
    <text evidence="1">The sequence shown here is derived from an EMBL/GenBank/DDBJ whole genome shotgun (WGS) entry which is preliminary data.</text>
</comment>
<dbReference type="OrthoDB" id="7057085at2"/>
<accession>A0A1E2UQE4</accession>
<dbReference type="AlphaFoldDB" id="A0A1E2UQE4"/>
<dbReference type="Proteomes" id="UP000094849">
    <property type="component" value="Unassembled WGS sequence"/>
</dbReference>
<evidence type="ECO:0000313" key="2">
    <source>
        <dbReference type="Proteomes" id="UP000094849"/>
    </source>
</evidence>
<name>A0A1E2UQE4_9GAMM</name>
<dbReference type="STRING" id="1818881.A3196_09570"/>
<dbReference type="RefSeq" id="WP_069004717.1">
    <property type="nucleotide sequence ID" value="NZ_LVJW01000003.1"/>
</dbReference>
<dbReference type="EMBL" id="LVJZ01000003">
    <property type="protein sequence ID" value="ODB96988.1"/>
    <property type="molecule type" value="Genomic_DNA"/>
</dbReference>